<sequence length="56" mass="5641">IAEGAEGGPRAFAARQPPPTARRAQAAAAATDGAGDREAICARARPAPACQKEANR</sequence>
<feature type="compositionally biased region" description="Low complexity" evidence="1">
    <location>
        <begin position="8"/>
        <end position="21"/>
    </location>
</feature>
<dbReference type="Proteomes" id="UP001189429">
    <property type="component" value="Unassembled WGS sequence"/>
</dbReference>
<dbReference type="EMBL" id="CAUYUJ010003313">
    <property type="protein sequence ID" value="CAK0804772.1"/>
    <property type="molecule type" value="Genomic_DNA"/>
</dbReference>
<reference evidence="2" key="1">
    <citation type="submission" date="2023-10" db="EMBL/GenBank/DDBJ databases">
        <authorList>
            <person name="Chen Y."/>
            <person name="Shah S."/>
            <person name="Dougan E. K."/>
            <person name="Thang M."/>
            <person name="Chan C."/>
        </authorList>
    </citation>
    <scope>NUCLEOTIDE SEQUENCE [LARGE SCALE GENOMIC DNA]</scope>
</reference>
<evidence type="ECO:0000256" key="1">
    <source>
        <dbReference type="SAM" id="MobiDB-lite"/>
    </source>
</evidence>
<accession>A0ABN9QFM7</accession>
<name>A0ABN9QFM7_9DINO</name>
<keyword evidence="3" id="KW-1185">Reference proteome</keyword>
<evidence type="ECO:0000313" key="2">
    <source>
        <dbReference type="EMBL" id="CAK0804772.1"/>
    </source>
</evidence>
<comment type="caution">
    <text evidence="2">The sequence shown here is derived from an EMBL/GenBank/DDBJ whole genome shotgun (WGS) entry which is preliminary data.</text>
</comment>
<organism evidence="2 3">
    <name type="scientific">Prorocentrum cordatum</name>
    <dbReference type="NCBI Taxonomy" id="2364126"/>
    <lineage>
        <taxon>Eukaryota</taxon>
        <taxon>Sar</taxon>
        <taxon>Alveolata</taxon>
        <taxon>Dinophyceae</taxon>
        <taxon>Prorocentrales</taxon>
        <taxon>Prorocentraceae</taxon>
        <taxon>Prorocentrum</taxon>
    </lineage>
</organism>
<protein>
    <submittedName>
        <fullName evidence="2">Uncharacterized protein</fullName>
    </submittedName>
</protein>
<feature type="region of interest" description="Disordered" evidence="1">
    <location>
        <begin position="1"/>
        <end position="21"/>
    </location>
</feature>
<feature type="non-terminal residue" evidence="2">
    <location>
        <position position="56"/>
    </location>
</feature>
<feature type="non-terminal residue" evidence="2">
    <location>
        <position position="1"/>
    </location>
</feature>
<evidence type="ECO:0000313" key="3">
    <source>
        <dbReference type="Proteomes" id="UP001189429"/>
    </source>
</evidence>
<gene>
    <name evidence="2" type="ORF">PCOR1329_LOCUS11467</name>
</gene>
<proteinExistence type="predicted"/>